<dbReference type="InterPro" id="IPR001806">
    <property type="entry name" value="Small_GTPase"/>
</dbReference>
<dbReference type="Pfam" id="PF00071">
    <property type="entry name" value="Ras"/>
    <property type="match status" value="1"/>
</dbReference>
<protein>
    <submittedName>
        <fullName evidence="3">Ras-related protein Rab-34-like</fullName>
    </submittedName>
</protein>
<keyword evidence="2" id="KW-0342">GTP-binding</keyword>
<dbReference type="AlphaFoldDB" id="A0A6A7G363"/>
<name>A0A6A7G363_9CRUS</name>
<sequence>MLVLAKRPWLIDLSINHSARIIKPQLVWTSKLKDLMFYTLPSTCKSAVVLVCDVSNMSTLTHAAQWLQDAQDANPSNSGHDMKVMLVVNKRDMVNDALFGIVEVKARQMCLSLGAEYWAVSAKSGECVEDFFRRLAALVFNTAVLGEVGQIAPSSIKIGSELLYDANGSANQEVAKKSGCNDNKCG</sequence>
<organism evidence="3">
    <name type="scientific">Hirondellea gigas</name>
    <dbReference type="NCBI Taxonomy" id="1518452"/>
    <lineage>
        <taxon>Eukaryota</taxon>
        <taxon>Metazoa</taxon>
        <taxon>Ecdysozoa</taxon>
        <taxon>Arthropoda</taxon>
        <taxon>Crustacea</taxon>
        <taxon>Multicrustacea</taxon>
        <taxon>Malacostraca</taxon>
        <taxon>Eumalacostraca</taxon>
        <taxon>Peracarida</taxon>
        <taxon>Amphipoda</taxon>
        <taxon>Amphilochidea</taxon>
        <taxon>Lysianassida</taxon>
        <taxon>Lysianassidira</taxon>
        <taxon>Lysianassoidea</taxon>
        <taxon>Lysianassidae</taxon>
        <taxon>Hirondellea</taxon>
    </lineage>
</organism>
<proteinExistence type="evidence at transcript level"/>
<dbReference type="SMART" id="SM00175">
    <property type="entry name" value="RAB"/>
    <property type="match status" value="1"/>
</dbReference>
<dbReference type="GO" id="GO:0005525">
    <property type="term" value="F:GTP binding"/>
    <property type="evidence" value="ECO:0007669"/>
    <property type="project" value="UniProtKB-KW"/>
</dbReference>
<reference evidence="3" key="1">
    <citation type="submission" date="2017-11" db="EMBL/GenBank/DDBJ databases">
        <title>The sensing device of the deep-sea amphipod.</title>
        <authorList>
            <person name="Kobayashi H."/>
            <person name="Nagahama T."/>
            <person name="Arai W."/>
            <person name="Sasagawa Y."/>
            <person name="Umeda M."/>
            <person name="Hayashi T."/>
            <person name="Nikaido I."/>
            <person name="Watanabe H."/>
            <person name="Oguri K."/>
            <person name="Kitazato H."/>
            <person name="Fujioka K."/>
            <person name="Kido Y."/>
            <person name="Takami H."/>
        </authorList>
    </citation>
    <scope>NUCLEOTIDE SEQUENCE</scope>
    <source>
        <tissue evidence="3">Whole body</tissue>
    </source>
</reference>
<evidence type="ECO:0000313" key="3">
    <source>
        <dbReference type="EMBL" id="LAC25316.1"/>
    </source>
</evidence>
<dbReference type="Gene3D" id="3.40.50.300">
    <property type="entry name" value="P-loop containing nucleotide triphosphate hydrolases"/>
    <property type="match status" value="1"/>
</dbReference>
<dbReference type="InterPro" id="IPR027417">
    <property type="entry name" value="P-loop_NTPase"/>
</dbReference>
<evidence type="ECO:0000256" key="1">
    <source>
        <dbReference type="ARBA" id="ARBA00022741"/>
    </source>
</evidence>
<dbReference type="SUPFAM" id="SSF52540">
    <property type="entry name" value="P-loop containing nucleoside triphosphate hydrolases"/>
    <property type="match status" value="1"/>
</dbReference>
<dbReference type="EMBL" id="IACT01006179">
    <property type="protein sequence ID" value="LAC25316.1"/>
    <property type="molecule type" value="mRNA"/>
</dbReference>
<dbReference type="PROSITE" id="PS51419">
    <property type="entry name" value="RAB"/>
    <property type="match status" value="1"/>
</dbReference>
<dbReference type="GO" id="GO:0003924">
    <property type="term" value="F:GTPase activity"/>
    <property type="evidence" value="ECO:0007669"/>
    <property type="project" value="InterPro"/>
</dbReference>
<dbReference type="PANTHER" id="PTHR47977">
    <property type="entry name" value="RAS-RELATED PROTEIN RAB"/>
    <property type="match status" value="1"/>
</dbReference>
<dbReference type="InterPro" id="IPR050227">
    <property type="entry name" value="Rab"/>
</dbReference>
<accession>A0A6A7G363</accession>
<keyword evidence="1" id="KW-0547">Nucleotide-binding</keyword>
<evidence type="ECO:0000256" key="2">
    <source>
        <dbReference type="ARBA" id="ARBA00023134"/>
    </source>
</evidence>